<evidence type="ECO:0000313" key="6">
    <source>
        <dbReference type="EMBL" id="MFD1151486.1"/>
    </source>
</evidence>
<dbReference type="Proteomes" id="UP001597168">
    <property type="component" value="Unassembled WGS sequence"/>
</dbReference>
<dbReference type="PROSITE" id="PS50075">
    <property type="entry name" value="CARRIER"/>
    <property type="match status" value="1"/>
</dbReference>
<dbReference type="SMART" id="SM00823">
    <property type="entry name" value="PKS_PP"/>
    <property type="match status" value="1"/>
</dbReference>
<dbReference type="InterPro" id="IPR001242">
    <property type="entry name" value="Condensation_dom"/>
</dbReference>
<dbReference type="Gene3D" id="2.30.38.10">
    <property type="entry name" value="Luciferase, Domain 3"/>
    <property type="match status" value="1"/>
</dbReference>
<dbReference type="CDD" id="cd19531">
    <property type="entry name" value="LCL_NRPS-like"/>
    <property type="match status" value="1"/>
</dbReference>
<dbReference type="InterPro" id="IPR023213">
    <property type="entry name" value="CAT-like_dom_sf"/>
</dbReference>
<evidence type="ECO:0000256" key="1">
    <source>
        <dbReference type="ARBA" id="ARBA00001957"/>
    </source>
</evidence>
<dbReference type="InterPro" id="IPR029058">
    <property type="entry name" value="AB_hydrolase_fold"/>
</dbReference>
<dbReference type="InterPro" id="IPR025110">
    <property type="entry name" value="AMP-bd_C"/>
</dbReference>
<dbReference type="Pfam" id="PF00501">
    <property type="entry name" value="AMP-binding"/>
    <property type="match status" value="1"/>
</dbReference>
<dbReference type="InterPro" id="IPR020845">
    <property type="entry name" value="AMP-binding_CS"/>
</dbReference>
<evidence type="ECO:0000256" key="3">
    <source>
        <dbReference type="ARBA" id="ARBA00022553"/>
    </source>
</evidence>
<organism evidence="6 7">
    <name type="scientific">Saccharothrix hoggarensis</name>
    <dbReference type="NCBI Taxonomy" id="913853"/>
    <lineage>
        <taxon>Bacteria</taxon>
        <taxon>Bacillati</taxon>
        <taxon>Actinomycetota</taxon>
        <taxon>Actinomycetes</taxon>
        <taxon>Pseudonocardiales</taxon>
        <taxon>Pseudonocardiaceae</taxon>
        <taxon>Saccharothrix</taxon>
    </lineage>
</organism>
<keyword evidence="2" id="KW-0596">Phosphopantetheine</keyword>
<dbReference type="PANTHER" id="PTHR45527:SF1">
    <property type="entry name" value="FATTY ACID SYNTHASE"/>
    <property type="match status" value="1"/>
</dbReference>
<dbReference type="Gene3D" id="3.30.300.30">
    <property type="match status" value="1"/>
</dbReference>
<keyword evidence="7" id="KW-1185">Reference proteome</keyword>
<dbReference type="Pfam" id="PF13193">
    <property type="entry name" value="AMP-binding_C"/>
    <property type="match status" value="1"/>
</dbReference>
<sequence>MAGDVVIPASSAQKRFRLLHELADHPGALTLPVAFELHGDVDVDRLDAAVAAVVARHEALRTTFEEVDGLLHQRIADRRAGLEYLDLCDERGIDLDAAVRVFLEDNDTRPFDLVAGPVFGVRLVRLEPRRWLFLLAAHHIAVDAWSLHVVLREIGERYAEPDAAPAARQYREAVAEEERWGRTAEADAEVAHWRDVLAGAPEPVPLPGSPRRPPRRTYVIDQVPIPVDGRVAAALDEVAVRSRASRFAVLLAALARFWERTTGSGDLVVGTPAGGRASRADETVVGPMINTVLLRPRTDAAVPFDEAVRRARDVTFDALDHGRAPFDRVVSALAPRRDPSHSPLCQVMLITQRGLAGSLSLPGVEVRFLPRPAQRTSDLDLTFIVDVEAAGADAVLEYATDLYSEAEAADIARGFADVLAESLLTDTPADVPAGFPPTSDVRGGPRHRHEEPIGPAAVAALRNLAGDASPLAVALAAVDVLLARHDGGSDAEVGALLDGVPPRAVRPRLDDDPTFRDAVGRPLAALADAHRGAGFGVAITTEAGCARDDADVVVALVLDDRPRFEWTYDADRFDPAAVEGPAARLTVLLGSLLAAPDRPVSEANLLPAAEREAVLRAARGPVVPIPEGGVVPMIAPAAARNPDRPAVRCGTETLTYRELDAAADDLAGRLVAGQVGPGEVVGLCLDRSASAVVAILAILRAGAVYAPLDPDLPAARMARLVANAGIRFAVTSADLWDRVPTPVAVLVDSTEAPAAALPTATPAAAPPTATPVAAPPTAAPPTATPAPDDLAYVIHTSGSTGEPKGVAVEHRNLANLVVPLIAHIGLTGDDVVLAAARFSFDMSIFELFAPLVAGACLVLAETGVAGDPDRLRALIETSGATVMQATPSSWQNLLDAGWPGSPALRALCGGEPLTDALAARLAARVGTLWNIYGPTETTVWSTCDRVDPADPVVTIGVPLANTSCYVVDGRSRPVPPGVTGELCVAGGGVARGYLGRPELTAERFAEDVVGGAGRWYRTGDLARLRPDGRFELLGRMDRQVKLRGYRIELGEVEAVLGRHPGVRQVAVVVAGDDPARRHLAAYVVGDADHGELRAAAAEHLPSYMVPSRFFTLDAMPLSPNGKLDHAALKSPQWTVRGPSGPLPRTETERRVAEVWREVLGVPDVRLTDDFLDLGGHSLSATMLMARLNELFAVRLPMRAPFEASTPAGLVALIHATTEESRTA</sequence>
<dbReference type="InterPro" id="IPR045851">
    <property type="entry name" value="AMP-bd_C_sf"/>
</dbReference>
<dbReference type="CDD" id="cd05930">
    <property type="entry name" value="A_NRPS"/>
    <property type="match status" value="1"/>
</dbReference>
<comment type="caution">
    <text evidence="6">The sequence shown here is derived from an EMBL/GenBank/DDBJ whole genome shotgun (WGS) entry which is preliminary data.</text>
</comment>
<gene>
    <name evidence="6" type="ORF">ACFQ3T_30510</name>
</gene>
<evidence type="ECO:0000256" key="2">
    <source>
        <dbReference type="ARBA" id="ARBA00022450"/>
    </source>
</evidence>
<dbReference type="Pfam" id="PF00668">
    <property type="entry name" value="Condensation"/>
    <property type="match status" value="1"/>
</dbReference>
<feature type="region of interest" description="Disordered" evidence="4">
    <location>
        <begin position="760"/>
        <end position="781"/>
    </location>
</feature>
<proteinExistence type="predicted"/>
<dbReference type="SUPFAM" id="SSF47336">
    <property type="entry name" value="ACP-like"/>
    <property type="match status" value="1"/>
</dbReference>
<feature type="compositionally biased region" description="Pro residues" evidence="4">
    <location>
        <begin position="764"/>
        <end position="781"/>
    </location>
</feature>
<accession>A0ABW3R344</accession>
<dbReference type="PANTHER" id="PTHR45527">
    <property type="entry name" value="NONRIBOSOMAL PEPTIDE SYNTHETASE"/>
    <property type="match status" value="1"/>
</dbReference>
<protein>
    <submittedName>
        <fullName evidence="6">Amino acid adenylation domain-containing protein</fullName>
    </submittedName>
</protein>
<dbReference type="InterPro" id="IPR036736">
    <property type="entry name" value="ACP-like_sf"/>
</dbReference>
<name>A0ABW3R344_9PSEU</name>
<evidence type="ECO:0000256" key="4">
    <source>
        <dbReference type="SAM" id="MobiDB-lite"/>
    </source>
</evidence>
<evidence type="ECO:0000259" key="5">
    <source>
        <dbReference type="PROSITE" id="PS50075"/>
    </source>
</evidence>
<dbReference type="PROSITE" id="PS00455">
    <property type="entry name" value="AMP_BINDING"/>
    <property type="match status" value="1"/>
</dbReference>
<keyword evidence="3" id="KW-0597">Phosphoprotein</keyword>
<dbReference type="NCBIfam" id="TIGR01733">
    <property type="entry name" value="AA-adenyl-dom"/>
    <property type="match status" value="1"/>
</dbReference>
<dbReference type="Gene3D" id="3.40.50.1820">
    <property type="entry name" value="alpha/beta hydrolase"/>
    <property type="match status" value="1"/>
</dbReference>
<feature type="domain" description="Carrier" evidence="5">
    <location>
        <begin position="1142"/>
        <end position="1217"/>
    </location>
</feature>
<dbReference type="SUPFAM" id="SSF56801">
    <property type="entry name" value="Acetyl-CoA synthetase-like"/>
    <property type="match status" value="1"/>
</dbReference>
<dbReference type="SUPFAM" id="SSF52777">
    <property type="entry name" value="CoA-dependent acyltransferases"/>
    <property type="match status" value="3"/>
</dbReference>
<dbReference type="Gene3D" id="3.30.559.10">
    <property type="entry name" value="Chloramphenicol acetyltransferase-like domain"/>
    <property type="match status" value="1"/>
</dbReference>
<dbReference type="InterPro" id="IPR000873">
    <property type="entry name" value="AMP-dep_synth/lig_dom"/>
</dbReference>
<reference evidence="7" key="1">
    <citation type="journal article" date="2019" name="Int. J. Syst. Evol. Microbiol.">
        <title>The Global Catalogue of Microorganisms (GCM) 10K type strain sequencing project: providing services to taxonomists for standard genome sequencing and annotation.</title>
        <authorList>
            <consortium name="The Broad Institute Genomics Platform"/>
            <consortium name="The Broad Institute Genome Sequencing Center for Infectious Disease"/>
            <person name="Wu L."/>
            <person name="Ma J."/>
        </authorList>
    </citation>
    <scope>NUCLEOTIDE SEQUENCE [LARGE SCALE GENOMIC DNA]</scope>
    <source>
        <strain evidence="7">CCUG 60214</strain>
    </source>
</reference>
<dbReference type="InterPro" id="IPR020806">
    <property type="entry name" value="PKS_PP-bd"/>
</dbReference>
<dbReference type="RefSeq" id="WP_380728533.1">
    <property type="nucleotide sequence ID" value="NZ_JBHTLK010000243.1"/>
</dbReference>
<evidence type="ECO:0000313" key="7">
    <source>
        <dbReference type="Proteomes" id="UP001597168"/>
    </source>
</evidence>
<dbReference type="Gene3D" id="3.40.50.980">
    <property type="match status" value="2"/>
</dbReference>
<dbReference type="EMBL" id="JBHTLK010000243">
    <property type="protein sequence ID" value="MFD1151486.1"/>
    <property type="molecule type" value="Genomic_DNA"/>
</dbReference>
<dbReference type="InterPro" id="IPR009081">
    <property type="entry name" value="PP-bd_ACP"/>
</dbReference>
<dbReference type="Pfam" id="PF00550">
    <property type="entry name" value="PP-binding"/>
    <property type="match status" value="1"/>
</dbReference>
<feature type="region of interest" description="Disordered" evidence="4">
    <location>
        <begin position="429"/>
        <end position="450"/>
    </location>
</feature>
<dbReference type="Gene3D" id="3.30.559.30">
    <property type="entry name" value="Nonribosomal peptide synthetase, condensation domain"/>
    <property type="match status" value="2"/>
</dbReference>
<comment type="cofactor">
    <cofactor evidence="1">
        <name>pantetheine 4'-phosphate</name>
        <dbReference type="ChEBI" id="CHEBI:47942"/>
    </cofactor>
</comment>
<dbReference type="InterPro" id="IPR010071">
    <property type="entry name" value="AA_adenyl_dom"/>
</dbReference>